<gene>
    <name evidence="15" type="ORF">SPPG_08062</name>
</gene>
<accession>A0A0L0H6D6</accession>
<evidence type="ECO:0000256" key="3">
    <source>
        <dbReference type="ARBA" id="ARBA00022527"/>
    </source>
</evidence>
<evidence type="ECO:0000256" key="5">
    <source>
        <dbReference type="ARBA" id="ARBA00022741"/>
    </source>
</evidence>
<organism evidence="15 16">
    <name type="scientific">Spizellomyces punctatus (strain DAOM BR117)</name>
    <dbReference type="NCBI Taxonomy" id="645134"/>
    <lineage>
        <taxon>Eukaryota</taxon>
        <taxon>Fungi</taxon>
        <taxon>Fungi incertae sedis</taxon>
        <taxon>Chytridiomycota</taxon>
        <taxon>Chytridiomycota incertae sedis</taxon>
        <taxon>Chytridiomycetes</taxon>
        <taxon>Spizellomycetales</taxon>
        <taxon>Spizellomycetaceae</taxon>
        <taxon>Spizellomyces</taxon>
    </lineage>
</organism>
<dbReference type="Proteomes" id="UP000053201">
    <property type="component" value="Unassembled WGS sequence"/>
</dbReference>
<keyword evidence="5" id="KW-0547">Nucleotide-binding</keyword>
<dbReference type="eggNOG" id="KOG0891">
    <property type="taxonomic scope" value="Eukaryota"/>
</dbReference>
<evidence type="ECO:0000313" key="16">
    <source>
        <dbReference type="Proteomes" id="UP000053201"/>
    </source>
</evidence>
<evidence type="ECO:0000256" key="10">
    <source>
        <dbReference type="ARBA" id="ARBA00048679"/>
    </source>
</evidence>
<evidence type="ECO:0000259" key="13">
    <source>
        <dbReference type="PROSITE" id="PS51189"/>
    </source>
</evidence>
<dbReference type="Pfam" id="PF15785">
    <property type="entry name" value="SMG1"/>
    <property type="match status" value="1"/>
</dbReference>
<sequence length="3406" mass="383743">MNYTRSGGRGRGRHPNIPASGISASSRSRMLLSNILRNDGDHSYANRITTAEQLSSLLASTQMHSSAIDQRTLLDLIYLAQQEFEQVLQEQRAPAVFRQAFCRAVATLGRTLRGDMPVFLHWIFGRLLSPSTTETTKDMDMDTKSWLLFTLREFLDLPANGPLQSTAWVDEHMGYISTELQTFLDAMESPIYLPKTLDVIQIIAEKHPERFTNSFKDVVDLLVGWSIDPNIPKNNVSLIADTFKKLWPFWLQHIDFSLELARHLISDIEGLVQVQCNPRATQVPHPDVDTVKDRSHRLPQSAITLMRCFHAVLYVITFAGFPSLNAECQAPLPFQSNPYESYLLLVQWCLDLIVAVGRKYEDRGWLSQGYGFIKFLSRALGKHFMPYQQTAVECLILDCRLLVDENNAWDSPLVKRAVDDWIESVDEILALWEPHISSKIVPAFMVPSISPLLKDLRKACHRDPSFLRKLRNWSTRILQALEAESQDASQTNDDKAGSLDEVVLEMHDIFRRLISLNAKDHDDAQAEKMDVSNGTFIHESLSHVLLGLEKHRATSTSYCEYVGPLLKEDVDMLIDLLLWDCRFLADAVQYTAGGLDGAGLLVLLSSMIENVGRVAVINNRIGLGTKIRGTLLLSGYVVARSQSFFSIESKDHNVDEKKNSQERSLSYFQMQLKCILTVAQFPDIDHDEKLITICWFYELMDSILHGTKCLAASHLLIEECAGLVQACVEAFRYLLDVEADGEIRGEFALVWKSCIRWTDVLRHFGLRSAIDRIVGIIFNAAIARVHDIDKAVAERHFVVLASMRPISTLMASSKRRDSHHDPFLLTKMELMSKPPSGTFRSKHFQLVVAQLGMEAYFLQSDEPGAPPAQELDHTDWLERLFHVCQCATGMERSAAPTSGSPDVVRIDTWEDPLLFWALWESARYCVLSRLRTPLGSPVQTFASIERVLKDSVANFGRQAVRPGDTNEHLPATLIKDAQRLRHLLMLIDLLEIQIRNAAEGAYHASPASTLFFHTNKRTCDEWFMRIRKHLVAGGKLTGSAAFTIKHGMEYLAERSASILRHDKNDKATFAADIESVTVDICDALVTYKDADTVYGIAAWLEKVIPQRSDELSPSDGQPSVRLLKKSDVHNNAGGSSPFSFTWARSAADIAEGRYETALPELRNKFQASIKGGKISFTKSFSSLVQNITRCYLQLRDWDGLAEWNGMLKTVKQDALHNNDTSPFDLDHHRTILSAWSELTDPYQDLNSDRGLTLENSFDIAGIQHVGLPGAYMARAEGQLWKALTLMRAEDLPSAQEYLASALELLKQIIKYHPETSPHDLTYSLVQVQLAKWIENINLPAKSDLAGLLSECDNDRALASLRCADLSTLNLLHNIVTAVLQTKLSVLEGAQFETANENLRFSVGRLARKSKNYALARRTSKSADHLGFFSLQDLKSRYDFAKLLYADGKAVDALHAVLSTLDKLGRPRVDQLRNNGRAESEEGSCAVMYSKHLLLLSKWIQAFQLNTSEWRAVEDAIRSAEIANDVRAAASEEKSQTAFVGSIAERCLVTATAHTPMYPKAWLNYGHFCYHQGRKALEDMTGKPFKVLESFPLEMKYMFEELARASTPREENVKVILEIISQELVNSTKQKPRDDHPPLEGVLRATFPELEVEAIEKIGSAIRALKHRVLDRFYSAASAYFKFLDVANAAHVASDADNTTATLRILRLFLNIGAYFKEDFTRMFEATPLVPWESVLPQLYARTDHPEAFVRDTIADLLCKIGKTSPHLVVYHAVVESSTEQATSAEIHMPWSKRVLQVLKQGGSEGLVTEVQRMVNELKRMTVLWEEMWLHKLRHLHVDAIKRLQQIEREANRVGASVSLPETEKNTIIFEYYQTITRPLVTALETLLRTTTCSPSSTPHEFWFQDTYGKRIKDALLALQSPKDPTMPRAAWTAFEEIHADLSRELQRNRQLKLSNVSPVLARSRDSIIPMPGMPVHDRLVTIRRFNHDLHVLPTKTKPKKLELMGSDGVRYTYLFKGLEDLHLDERIQQLLRTVNQFLTRDKSSAHRGLHARTYPVIPFGQRFGMIKWVDDVIPLFSLYKRWQHREYTAKMLQRKEGDPPPPKPHEQYYAKIRAGLQRHGLSKKAARRNWPLDVMREAFQELKKETPTNLLARELSGSSATPADWWRKTKSFVRSVAVMSVIGYVIGLGDRHLDNILLDPVTGEVIHIDYNVCFENGRKLRVPETVPFRLTQNILGAFGVTGVDGVFKIACENTMRVMRENHKTLLTLLEAFVYDPLVDWTKDQAGVLSKQTLEVNVNIGLLCSRIAEKREPVGKYVHALLSTCGSNVDDQASKGIQESIAMLAITDGRSGQAKKMTHVSDQDKEASLRDALQKRYVDCETWIARHSAALLTLKGPYLQRCAADVLNVDPVNVFPPFAPTTYALGANEGHIMRCVEVDQEIFRVTTERAACYQVIVKHLQMYQVLAAPVADLLLNQDYFLKWKGILQTLISSELDQTAIQRVLSSNSDVTRTEQTRKAALEAIMKTTCLAKEEEYMKCSAAVTAVSPEPEAAGQELGIFSNIHASKKPVVLIQCAMLDTLAHFGHLLYVLIKDPLKRESIFANDNFGIQRISQRSVHVFGGYPFEPDNLHEVHSIASSAVVAIEGLNESAHKSGDTTDSDSLQVLQNYVDLLECVRAIQWHVADVLVPEVILILAQKEDSSLQSLLTDLERLCSGVDNTLDQSSEAFQTVAAKLGAEFPALCAEYGSQPSTGAQAILSSFNHFFTPIVNGMRHLPGQKGTNEAQIIHNALMVQQILSILHILQASQRYYQQAEMDTDDPSNEWIANYDFCDIMRESEHFATATATLKRYLDICIREICMKPMAKLFNKSIKRVGGTLGSERANDQEKSGRALIGIPFVDQAHALINAHVPFDGELRQQLMALQDLLSRDVERRVQMDISQKGIGHLRRFEARLQQRKLALTRYQLVHESALTYPIRHGATEAPLPMETPRLQFIESLKRDMPLLLQLCSDLRSLAGACQILESELAPLLAWSSADSSKEHAISAFGDACRTRHAQIMMETQRIQDIIELCDTLVHFETFRGPGGRMQSMEKDTLELVEALKQVVNKPNYTGVLKPNSGVSEDEQVSIQEKLLAVHHAYQNCDRVLEDIHKIMKNLYKTSAVLPSAKNMTAEIQEYLSQWSHCGQKIKGLEVASRNPPDRTSLEKTMNKIHLEVERCIKMLFSFSSLKPLEIALEAEREELAQSPLQSPTEEKLPESLPTHESDWLALQPHQPMVVHESGDPLMLEDMVAHDLPSPDQPQVIATVEESRRTEATSLHHFQQDGVVAVDMEITEALAQTGCEREYVPQGEERNAYAIHVLRRVKAKLSGRDAIDQGKMTVPEQVDMIVGEATNMDNLAVMYEGWMSWF</sequence>
<dbReference type="RefSeq" id="XP_016604511.1">
    <property type="nucleotide sequence ID" value="XM_016756214.1"/>
</dbReference>
<evidence type="ECO:0000256" key="6">
    <source>
        <dbReference type="ARBA" id="ARBA00022777"/>
    </source>
</evidence>
<comment type="catalytic activity">
    <reaction evidence="9">
        <text>L-threonyl-[protein] + ATP = O-phospho-L-threonyl-[protein] + ADP + H(+)</text>
        <dbReference type="Rhea" id="RHEA:46608"/>
        <dbReference type="Rhea" id="RHEA-COMP:11060"/>
        <dbReference type="Rhea" id="RHEA-COMP:11605"/>
        <dbReference type="ChEBI" id="CHEBI:15378"/>
        <dbReference type="ChEBI" id="CHEBI:30013"/>
        <dbReference type="ChEBI" id="CHEBI:30616"/>
        <dbReference type="ChEBI" id="CHEBI:61977"/>
        <dbReference type="ChEBI" id="CHEBI:456216"/>
        <dbReference type="EC" id="2.7.11.1"/>
    </reaction>
</comment>
<dbReference type="Gene3D" id="1.10.1070.11">
    <property type="entry name" value="Phosphatidylinositol 3-/4-kinase, catalytic domain"/>
    <property type="match status" value="1"/>
</dbReference>
<dbReference type="Pfam" id="PF02260">
    <property type="entry name" value="FATC"/>
    <property type="match status" value="1"/>
</dbReference>
<keyword evidence="6" id="KW-0418">Kinase</keyword>
<dbReference type="PANTHER" id="PTHR11139:SF71">
    <property type="entry name" value="SERINE_THREONINE-PROTEIN KINASE SMG1"/>
    <property type="match status" value="1"/>
</dbReference>
<dbReference type="InterPro" id="IPR003152">
    <property type="entry name" value="FATC_dom"/>
</dbReference>
<dbReference type="InterPro" id="IPR011009">
    <property type="entry name" value="Kinase-like_dom_sf"/>
</dbReference>
<dbReference type="VEuPathDB" id="FungiDB:SPPG_08062"/>
<dbReference type="PROSITE" id="PS50290">
    <property type="entry name" value="PI3_4_KINASE_3"/>
    <property type="match status" value="1"/>
</dbReference>
<evidence type="ECO:0000256" key="11">
    <source>
        <dbReference type="SAM" id="MobiDB-lite"/>
    </source>
</evidence>
<evidence type="ECO:0000256" key="1">
    <source>
        <dbReference type="ARBA" id="ARBA00011031"/>
    </source>
</evidence>
<comment type="similarity">
    <text evidence="1">Belongs to the PI3/PI4-kinase family.</text>
</comment>
<keyword evidence="7" id="KW-0067">ATP-binding</keyword>
<evidence type="ECO:0000256" key="4">
    <source>
        <dbReference type="ARBA" id="ARBA00022679"/>
    </source>
</evidence>
<evidence type="ECO:0000313" key="15">
    <source>
        <dbReference type="EMBL" id="KNC96471.1"/>
    </source>
</evidence>
<dbReference type="EMBL" id="KQ257468">
    <property type="protein sequence ID" value="KNC96471.1"/>
    <property type="molecule type" value="Genomic_DNA"/>
</dbReference>
<dbReference type="GO" id="GO:0035556">
    <property type="term" value="P:intracellular signal transduction"/>
    <property type="evidence" value="ECO:0007669"/>
    <property type="project" value="UniProtKB-ARBA"/>
</dbReference>
<dbReference type="PROSITE" id="PS51189">
    <property type="entry name" value="FAT"/>
    <property type="match status" value="1"/>
</dbReference>
<dbReference type="Pfam" id="PF00454">
    <property type="entry name" value="PI3_PI4_kinase"/>
    <property type="match status" value="1"/>
</dbReference>
<proteinExistence type="inferred from homology"/>
<keyword evidence="4" id="KW-0808">Transferase</keyword>
<dbReference type="Gene3D" id="3.30.1010.10">
    <property type="entry name" value="Phosphatidylinositol 3-kinase Catalytic Subunit, Chain A, domain 4"/>
    <property type="match status" value="1"/>
</dbReference>
<dbReference type="InParanoid" id="A0A0L0H6D6"/>
<dbReference type="InterPro" id="IPR014009">
    <property type="entry name" value="PIK_FAT"/>
</dbReference>
<dbReference type="SMART" id="SM00146">
    <property type="entry name" value="PI3Kc"/>
    <property type="match status" value="1"/>
</dbReference>
<feature type="region of interest" description="Disordered" evidence="11">
    <location>
        <begin position="1"/>
        <end position="22"/>
    </location>
</feature>
<dbReference type="GO" id="GO:0005634">
    <property type="term" value="C:nucleus"/>
    <property type="evidence" value="ECO:0007669"/>
    <property type="project" value="TreeGrafter"/>
</dbReference>
<dbReference type="InterPro" id="IPR039414">
    <property type="entry name" value="SMG1_PIKKc"/>
</dbReference>
<dbReference type="PROSITE" id="PS51190">
    <property type="entry name" value="FATC"/>
    <property type="match status" value="1"/>
</dbReference>
<dbReference type="GeneID" id="27691240"/>
<dbReference type="OMA" id="ETHKVRI"/>
<dbReference type="InterPro" id="IPR050517">
    <property type="entry name" value="DDR_Repair_Kinase"/>
</dbReference>
<evidence type="ECO:0000259" key="14">
    <source>
        <dbReference type="PROSITE" id="PS51190"/>
    </source>
</evidence>
<dbReference type="GO" id="GO:0004674">
    <property type="term" value="F:protein serine/threonine kinase activity"/>
    <property type="evidence" value="ECO:0007669"/>
    <property type="project" value="UniProtKB-KW"/>
</dbReference>
<dbReference type="STRING" id="645134.A0A0L0H6D6"/>
<keyword evidence="3" id="KW-0723">Serine/threonine-protein kinase</keyword>
<evidence type="ECO:0000259" key="12">
    <source>
        <dbReference type="PROSITE" id="PS50290"/>
    </source>
</evidence>
<evidence type="ECO:0000256" key="2">
    <source>
        <dbReference type="ARBA" id="ARBA00012513"/>
    </source>
</evidence>
<feature type="domain" description="FATC" evidence="14">
    <location>
        <begin position="3374"/>
        <end position="3406"/>
    </location>
</feature>
<dbReference type="InterPro" id="IPR000403">
    <property type="entry name" value="PI3/4_kinase_cat_dom"/>
</dbReference>
<keyword evidence="8" id="KW-0866">Nonsense-mediated mRNA decay</keyword>
<dbReference type="SMART" id="SM01345">
    <property type="entry name" value="Rapamycin_bind"/>
    <property type="match status" value="1"/>
</dbReference>
<dbReference type="InterPro" id="IPR031559">
    <property type="entry name" value="SMG1"/>
</dbReference>
<dbReference type="PANTHER" id="PTHR11139">
    <property type="entry name" value="ATAXIA TELANGIECTASIA MUTATED ATM -RELATED"/>
    <property type="match status" value="1"/>
</dbReference>
<evidence type="ECO:0000256" key="7">
    <source>
        <dbReference type="ARBA" id="ARBA00022840"/>
    </source>
</evidence>
<reference evidence="15 16" key="1">
    <citation type="submission" date="2009-08" db="EMBL/GenBank/DDBJ databases">
        <title>The Genome Sequence of Spizellomyces punctatus strain DAOM BR117.</title>
        <authorList>
            <consortium name="The Broad Institute Genome Sequencing Platform"/>
            <person name="Russ C."/>
            <person name="Cuomo C."/>
            <person name="Shea T."/>
            <person name="Young S.K."/>
            <person name="Zeng Q."/>
            <person name="Koehrsen M."/>
            <person name="Haas B."/>
            <person name="Borodovsky M."/>
            <person name="Guigo R."/>
            <person name="Alvarado L."/>
            <person name="Berlin A."/>
            <person name="Bochicchio J."/>
            <person name="Borenstein D."/>
            <person name="Chapman S."/>
            <person name="Chen Z."/>
            <person name="Engels R."/>
            <person name="Freedman E."/>
            <person name="Gellesch M."/>
            <person name="Goldberg J."/>
            <person name="Griggs A."/>
            <person name="Gujja S."/>
            <person name="Heiman D."/>
            <person name="Hepburn T."/>
            <person name="Howarth C."/>
            <person name="Jen D."/>
            <person name="Larson L."/>
            <person name="Lewis B."/>
            <person name="Mehta T."/>
            <person name="Park D."/>
            <person name="Pearson M."/>
            <person name="Roberts A."/>
            <person name="Saif S."/>
            <person name="Shenoy N."/>
            <person name="Sisk P."/>
            <person name="Stolte C."/>
            <person name="Sykes S."/>
            <person name="Thomson T."/>
            <person name="Walk T."/>
            <person name="White J."/>
            <person name="Yandava C."/>
            <person name="Burger G."/>
            <person name="Gray M.W."/>
            <person name="Holland P.W.H."/>
            <person name="King N."/>
            <person name="Lang F.B.F."/>
            <person name="Roger A.J."/>
            <person name="Ruiz-Trillo I."/>
            <person name="Lander E."/>
            <person name="Nusbaum C."/>
        </authorList>
    </citation>
    <scope>NUCLEOTIDE SEQUENCE [LARGE SCALE GENOMIC DNA]</scope>
    <source>
        <strain evidence="15 16">DAOM BR117</strain>
    </source>
</reference>
<evidence type="ECO:0000256" key="9">
    <source>
        <dbReference type="ARBA" id="ARBA00047899"/>
    </source>
</evidence>
<feature type="domain" description="FAT" evidence="13">
    <location>
        <begin position="1401"/>
        <end position="1778"/>
    </location>
</feature>
<feature type="domain" description="PI3K/PI4K catalytic" evidence="12">
    <location>
        <begin position="1985"/>
        <end position="2318"/>
    </location>
</feature>
<dbReference type="SMART" id="SM01343">
    <property type="entry name" value="FATC"/>
    <property type="match status" value="1"/>
</dbReference>
<dbReference type="InterPro" id="IPR036940">
    <property type="entry name" value="PI3/4_kinase_cat_sf"/>
</dbReference>
<keyword evidence="16" id="KW-1185">Reference proteome</keyword>
<dbReference type="OrthoDB" id="381190at2759"/>
<dbReference type="EC" id="2.7.11.1" evidence="2"/>
<evidence type="ECO:0000256" key="8">
    <source>
        <dbReference type="ARBA" id="ARBA00023161"/>
    </source>
</evidence>
<name>A0A0L0H6D6_SPIPD</name>
<dbReference type="GO" id="GO:0000184">
    <property type="term" value="P:nuclear-transcribed mRNA catabolic process, nonsense-mediated decay"/>
    <property type="evidence" value="ECO:0007669"/>
    <property type="project" value="UniProtKB-KW"/>
</dbReference>
<dbReference type="SUPFAM" id="SSF56112">
    <property type="entry name" value="Protein kinase-like (PK-like)"/>
    <property type="match status" value="1"/>
</dbReference>
<dbReference type="PROSITE" id="PS00916">
    <property type="entry name" value="PI3_4_KINASE_2"/>
    <property type="match status" value="1"/>
</dbReference>
<dbReference type="CDD" id="cd05170">
    <property type="entry name" value="PIKKc_SMG1"/>
    <property type="match status" value="1"/>
</dbReference>
<dbReference type="GO" id="GO:0005524">
    <property type="term" value="F:ATP binding"/>
    <property type="evidence" value="ECO:0007669"/>
    <property type="project" value="UniProtKB-KW"/>
</dbReference>
<protein>
    <recommendedName>
        <fullName evidence="2">non-specific serine/threonine protein kinase</fullName>
        <ecNumber evidence="2">2.7.11.1</ecNumber>
    </recommendedName>
</protein>
<dbReference type="InterPro" id="IPR018936">
    <property type="entry name" value="PI3/4_kinase_CS"/>
</dbReference>
<comment type="catalytic activity">
    <reaction evidence="10">
        <text>L-seryl-[protein] + ATP = O-phospho-L-seryl-[protein] + ADP + H(+)</text>
        <dbReference type="Rhea" id="RHEA:17989"/>
        <dbReference type="Rhea" id="RHEA-COMP:9863"/>
        <dbReference type="Rhea" id="RHEA-COMP:11604"/>
        <dbReference type="ChEBI" id="CHEBI:15378"/>
        <dbReference type="ChEBI" id="CHEBI:29999"/>
        <dbReference type="ChEBI" id="CHEBI:30616"/>
        <dbReference type="ChEBI" id="CHEBI:83421"/>
        <dbReference type="ChEBI" id="CHEBI:456216"/>
        <dbReference type="EC" id="2.7.11.1"/>
    </reaction>
</comment>